<protein>
    <submittedName>
        <fullName evidence="1">Uncharacterized protein</fullName>
    </submittedName>
</protein>
<dbReference type="OrthoDB" id="2439585at2759"/>
<comment type="caution">
    <text evidence="1">The sequence shown here is derived from an EMBL/GenBank/DDBJ whole genome shotgun (WGS) entry which is preliminary data.</text>
</comment>
<reference evidence="1 2" key="1">
    <citation type="submission" date="2018-06" db="EMBL/GenBank/DDBJ databases">
        <title>Comparative genomics reveals the genomic features of Rhizophagus irregularis, R. cerebriforme, R. diaphanum and Gigaspora rosea, and their symbiotic lifestyle signature.</title>
        <authorList>
            <person name="Morin E."/>
            <person name="San Clemente H."/>
            <person name="Chen E.C.H."/>
            <person name="De La Providencia I."/>
            <person name="Hainaut M."/>
            <person name="Kuo A."/>
            <person name="Kohler A."/>
            <person name="Murat C."/>
            <person name="Tang N."/>
            <person name="Roy S."/>
            <person name="Loubradou J."/>
            <person name="Henrissat B."/>
            <person name="Grigoriev I.V."/>
            <person name="Corradi N."/>
            <person name="Roux C."/>
            <person name="Martin F.M."/>
        </authorList>
    </citation>
    <scope>NUCLEOTIDE SEQUENCE [LARGE SCALE GENOMIC DNA]</scope>
    <source>
        <strain evidence="1 2">DAOM 194757</strain>
    </source>
</reference>
<evidence type="ECO:0000313" key="2">
    <source>
        <dbReference type="Proteomes" id="UP000266673"/>
    </source>
</evidence>
<organism evidence="1 2">
    <name type="scientific">Gigaspora rosea</name>
    <dbReference type="NCBI Taxonomy" id="44941"/>
    <lineage>
        <taxon>Eukaryota</taxon>
        <taxon>Fungi</taxon>
        <taxon>Fungi incertae sedis</taxon>
        <taxon>Mucoromycota</taxon>
        <taxon>Glomeromycotina</taxon>
        <taxon>Glomeromycetes</taxon>
        <taxon>Diversisporales</taxon>
        <taxon>Gigasporaceae</taxon>
        <taxon>Gigaspora</taxon>
    </lineage>
</organism>
<dbReference type="Proteomes" id="UP000266673">
    <property type="component" value="Unassembled WGS sequence"/>
</dbReference>
<proteinExistence type="predicted"/>
<keyword evidence="2" id="KW-1185">Reference proteome</keyword>
<gene>
    <name evidence="1" type="ORF">C2G38_2166972</name>
</gene>
<dbReference type="AlphaFoldDB" id="A0A397VTG3"/>
<dbReference type="EMBL" id="QKWP01000190">
    <property type="protein sequence ID" value="RIB25051.1"/>
    <property type="molecule type" value="Genomic_DNA"/>
</dbReference>
<name>A0A397VTG3_9GLOM</name>
<accession>A0A397VTG3</accession>
<evidence type="ECO:0000313" key="1">
    <source>
        <dbReference type="EMBL" id="RIB25051.1"/>
    </source>
</evidence>
<sequence length="121" mass="14251">MSSEPKGLAQDIDLHIKVYIDDAYQATITTLVDKVKELINQQAENQKRWNEQIQRTINDRFNKLEQVAVMAYDEDRHLVLAMDCDLTLFDRNIEAKEENFNELTIRRAKFNRPRAPWSDAI</sequence>